<gene>
    <name evidence="1" type="ORF">LTR77_004250</name>
</gene>
<accession>A0AAV9PCM9</accession>
<dbReference type="Proteomes" id="UP001337655">
    <property type="component" value="Unassembled WGS sequence"/>
</dbReference>
<sequence length="140" mass="16086">MSTNTEAAPLSLQYDIPRELRDMIWEFAVVEDITIPLGSRIVEPGLLLVSKQVREEAVSIFYKKSTFAIEVSDCKYTTLSRTLSRLERQTTNRMTNVRTYVLSKKPHWPNLLDSLKFVHARLNGIFRFTWVGQPIAGTKP</sequence>
<proteinExistence type="predicted"/>
<protein>
    <submittedName>
        <fullName evidence="1">Uncharacterized protein</fullName>
    </submittedName>
</protein>
<reference evidence="1 2" key="1">
    <citation type="submission" date="2023-08" db="EMBL/GenBank/DDBJ databases">
        <title>Black Yeasts Isolated from many extreme environments.</title>
        <authorList>
            <person name="Coleine C."/>
            <person name="Stajich J.E."/>
            <person name="Selbmann L."/>
        </authorList>
    </citation>
    <scope>NUCLEOTIDE SEQUENCE [LARGE SCALE GENOMIC DNA]</scope>
    <source>
        <strain evidence="1 2">CCFEE 5935</strain>
    </source>
</reference>
<name>A0AAV9PCM9_9PEZI</name>
<evidence type="ECO:0000313" key="2">
    <source>
        <dbReference type="Proteomes" id="UP001337655"/>
    </source>
</evidence>
<evidence type="ECO:0000313" key="1">
    <source>
        <dbReference type="EMBL" id="KAK5171106.1"/>
    </source>
</evidence>
<dbReference type="EMBL" id="JAVRRT010000006">
    <property type="protein sequence ID" value="KAK5171106.1"/>
    <property type="molecule type" value="Genomic_DNA"/>
</dbReference>
<dbReference type="RefSeq" id="XP_064660134.1">
    <property type="nucleotide sequence ID" value="XM_064801504.1"/>
</dbReference>
<comment type="caution">
    <text evidence="1">The sequence shown here is derived from an EMBL/GenBank/DDBJ whole genome shotgun (WGS) entry which is preliminary data.</text>
</comment>
<keyword evidence="2" id="KW-1185">Reference proteome</keyword>
<organism evidence="1 2">
    <name type="scientific">Saxophila tyrrhenica</name>
    <dbReference type="NCBI Taxonomy" id="1690608"/>
    <lineage>
        <taxon>Eukaryota</taxon>
        <taxon>Fungi</taxon>
        <taxon>Dikarya</taxon>
        <taxon>Ascomycota</taxon>
        <taxon>Pezizomycotina</taxon>
        <taxon>Dothideomycetes</taxon>
        <taxon>Dothideomycetidae</taxon>
        <taxon>Mycosphaerellales</taxon>
        <taxon>Extremaceae</taxon>
        <taxon>Saxophila</taxon>
    </lineage>
</organism>
<dbReference type="GeneID" id="89925596"/>
<dbReference type="AlphaFoldDB" id="A0AAV9PCM9"/>